<evidence type="ECO:0000256" key="3">
    <source>
        <dbReference type="ARBA" id="ARBA00023237"/>
    </source>
</evidence>
<keyword evidence="4" id="KW-1134">Transmembrane beta strand</keyword>
<comment type="subcellular location">
    <subcellularLocation>
        <location evidence="4">Cell outer membrane</location>
        <topology evidence="4">Multi-pass membrane protein</topology>
    </subcellularLocation>
</comment>
<dbReference type="InterPro" id="IPR037066">
    <property type="entry name" value="Plug_dom_sf"/>
</dbReference>
<dbReference type="InterPro" id="IPR008969">
    <property type="entry name" value="CarboxyPept-like_regulatory"/>
</dbReference>
<dbReference type="SUPFAM" id="SSF56935">
    <property type="entry name" value="Porins"/>
    <property type="match status" value="1"/>
</dbReference>
<evidence type="ECO:0000256" key="2">
    <source>
        <dbReference type="ARBA" id="ARBA00023136"/>
    </source>
</evidence>
<protein>
    <submittedName>
        <fullName evidence="6">TonB-dependent receptor</fullName>
    </submittedName>
</protein>
<dbReference type="NCBIfam" id="TIGR04056">
    <property type="entry name" value="OMP_RagA_SusC"/>
    <property type="match status" value="1"/>
</dbReference>
<dbReference type="InterPro" id="IPR039426">
    <property type="entry name" value="TonB-dep_rcpt-like"/>
</dbReference>
<reference evidence="6" key="1">
    <citation type="submission" date="2024-06" db="EMBL/GenBank/DDBJ databases">
        <title>Sequencing and assembly of the genome of Dyadobacter sp. strain 676, a symbiont of Cyamopsis tetragonoloba.</title>
        <authorList>
            <person name="Guro P."/>
            <person name="Sazanova A."/>
            <person name="Kuznetsova I."/>
            <person name="Belimov A."/>
            <person name="Safronova V."/>
        </authorList>
    </citation>
    <scope>NUCLEOTIDE SEQUENCE</scope>
    <source>
        <strain evidence="6">676</strain>
    </source>
</reference>
<dbReference type="RefSeq" id="WP_353720260.1">
    <property type="nucleotide sequence ID" value="NZ_CP159289.1"/>
</dbReference>
<dbReference type="EMBL" id="CP159289">
    <property type="protein sequence ID" value="XCH24953.1"/>
    <property type="molecule type" value="Genomic_DNA"/>
</dbReference>
<keyword evidence="4" id="KW-0812">Transmembrane</keyword>
<keyword evidence="3 4" id="KW-0998">Cell outer membrane</keyword>
<accession>A0AAU8FKQ2</accession>
<evidence type="ECO:0000256" key="4">
    <source>
        <dbReference type="PROSITE-ProRule" id="PRU01360"/>
    </source>
</evidence>
<dbReference type="InterPro" id="IPR012910">
    <property type="entry name" value="Plug_dom"/>
</dbReference>
<dbReference type="Pfam" id="PF07715">
    <property type="entry name" value="Plug"/>
    <property type="match status" value="1"/>
</dbReference>
<comment type="similarity">
    <text evidence="4">Belongs to the TonB-dependent receptor family.</text>
</comment>
<dbReference type="InterPro" id="IPR023996">
    <property type="entry name" value="TonB-dep_OMP_SusC/RagA"/>
</dbReference>
<dbReference type="InterPro" id="IPR011662">
    <property type="entry name" value="Secretin/TonB_short_N"/>
</dbReference>
<gene>
    <name evidence="6" type="ORF">ABV298_00540</name>
</gene>
<dbReference type="NCBIfam" id="TIGR04057">
    <property type="entry name" value="SusC_RagA_signa"/>
    <property type="match status" value="1"/>
</dbReference>
<dbReference type="InterPro" id="IPR023997">
    <property type="entry name" value="TonB-dep_OMP_SusC/RagA_CS"/>
</dbReference>
<dbReference type="SMART" id="SM00965">
    <property type="entry name" value="STN"/>
    <property type="match status" value="1"/>
</dbReference>
<feature type="domain" description="Secretin/TonB short N-terminal" evidence="5">
    <location>
        <begin position="80"/>
        <end position="130"/>
    </location>
</feature>
<dbReference type="AlphaFoldDB" id="A0AAU8FKQ2"/>
<dbReference type="SUPFAM" id="SSF49464">
    <property type="entry name" value="Carboxypeptidase regulatory domain-like"/>
    <property type="match status" value="1"/>
</dbReference>
<name>A0AAU8FKQ2_9BACT</name>
<proteinExistence type="inferred from homology"/>
<dbReference type="GO" id="GO:0009279">
    <property type="term" value="C:cell outer membrane"/>
    <property type="evidence" value="ECO:0007669"/>
    <property type="project" value="UniProtKB-SubCell"/>
</dbReference>
<keyword evidence="2 4" id="KW-0472">Membrane</keyword>
<dbReference type="Pfam" id="PF07660">
    <property type="entry name" value="STN"/>
    <property type="match status" value="1"/>
</dbReference>
<keyword evidence="6" id="KW-0675">Receptor</keyword>
<keyword evidence="1 4" id="KW-0813">Transport</keyword>
<evidence type="ECO:0000259" key="5">
    <source>
        <dbReference type="SMART" id="SM00965"/>
    </source>
</evidence>
<dbReference type="Pfam" id="PF13715">
    <property type="entry name" value="CarbopepD_reg_2"/>
    <property type="match status" value="1"/>
</dbReference>
<sequence length="1192" mass="133590">MNFHSKGKPVPCARGNAGRLASVPTLSKHQIIMRLKLMTVLLTAFLVRVQAAGFAQPITISERNAPIEYVFGIIEKQSGHVFFYDSEDVRGLKVSLNMKNASIEETLKQCFAGLPLAYKIVDKTVAVRKLAENPPKKAAGPQPVSLVRDISAELRITGKVTDDKGDALPGVSILLKGSSQGTSSDIKGNWELSVPDKDAILVFSFVGFVTQEVTVGSRSAIDITMTPDVRGLEELVVVGYGAQKKVNLTGAITSVNSVELNNQSASNLSNTLAGRAPGVNVTNTSGLSGASSSIRMRGSFGDPLYVIDGIVRDKEAFDVLEANEIDQMNFLKDAATASIYGSRAGNGVVMVTTKTGTQQKPTFNLQSNYSTNRPTQTLLSDLTTAEDELIYQNRVAEFNGTPIPNGQREFDYFKDKRYNVHDFIWQNPYSHRHSLSVTGGDKKITYYSLLSYRGEEGSYKSLENSKFNLRTNVTAEINEAVKVGLNIAAYQQNFDRFYWPFTGDDDFDVSDLYRVTFNWPKLYPFYTEADGTPANYPTAYPVQTPMGSWQAWSVIDQVIGDRYIKTRNRNLNSILTLDIKLDKLVPGLSTKLIGNYIAEDFMRKKYMTFQKNYVFNQADPNGNRFIPGPPDESKINIFTFSQNQPFLNYSISTGWSYQFDWFLNYNRTFGKHGVDGLVVFEQAQNGQYSAMAQLEEPLTSYDQAFVYSTDTQRRNGSAGEEIGARRSWIGRFNYNYDSRYIAEFSFRYDGNTLFPKGKRWGFFPSVSAAWRISEEQFMKNSTSFLDDLKLRLSYGTTGNDLDVNNEKIRPFSYSYRYQNAGSYIFGDKLYQSIAPGATPNPNLTWATSATYNVGLDFGFLKNRLYGTLDLFLKKETNILGSRVVTLPDNYGQSLAPENYAARSWRGGELFAEWRDKAFDNQVNYSINANIGYSKDRWDVLDESAAYQPGGNRHFESKIGQPANRIIGLKTLGMVRTQDQLDALLASGLKQYGRNPYLGGLYFEDVRGDGYAPGPDGKIDGNDFQVLSTNATPRINFGFGLNVSWRGLAINSHFQGVGAYDRIISNQEGEGMRQHGGTVRPYYPIWADDVWTPENPDAKYPRPIGQNWYESGTGATSFWIRNGAYLRLKNLNIAYNLPKKWASLFRLSSLQVYANGTNLFAISKVKEFHDPEQKNYDSFPIMKTFTVGLDLKF</sequence>
<evidence type="ECO:0000313" key="6">
    <source>
        <dbReference type="EMBL" id="XCH24953.1"/>
    </source>
</evidence>
<dbReference type="Gene3D" id="2.170.130.10">
    <property type="entry name" value="TonB-dependent receptor, plug domain"/>
    <property type="match status" value="1"/>
</dbReference>
<dbReference type="Gene3D" id="2.60.40.1120">
    <property type="entry name" value="Carboxypeptidase-like, regulatory domain"/>
    <property type="match status" value="1"/>
</dbReference>
<dbReference type="PROSITE" id="PS52016">
    <property type="entry name" value="TONB_DEPENDENT_REC_3"/>
    <property type="match status" value="1"/>
</dbReference>
<evidence type="ECO:0000256" key="1">
    <source>
        <dbReference type="ARBA" id="ARBA00022448"/>
    </source>
</evidence>
<organism evidence="6">
    <name type="scientific">Dyadobacter sp. 676</name>
    <dbReference type="NCBI Taxonomy" id="3088362"/>
    <lineage>
        <taxon>Bacteria</taxon>
        <taxon>Pseudomonadati</taxon>
        <taxon>Bacteroidota</taxon>
        <taxon>Cytophagia</taxon>
        <taxon>Cytophagales</taxon>
        <taxon>Spirosomataceae</taxon>
        <taxon>Dyadobacter</taxon>
    </lineage>
</organism>